<dbReference type="RefSeq" id="WP_004160291.1">
    <property type="nucleotide sequence ID" value="NZ_BAYW01000018.1"/>
</dbReference>
<comment type="caution">
    <text evidence="1">The sequence shown here is derived from an EMBL/GenBank/DDBJ whole genome shotgun (WGS) entry which is preliminary data.</text>
</comment>
<proteinExistence type="predicted"/>
<reference evidence="1 2" key="2">
    <citation type="submission" date="2013-04" db="EMBL/GenBank/DDBJ databases">
        <title>Comparative genomics of 12 strains of Erwinia amylovora identifies a pan-genome with a large conserved core and provides insights into host specificity.</title>
        <authorList>
            <person name="Mann R.A."/>
            <person name="Smits T.H.M."/>
            <person name="Buehlmann A."/>
            <person name="Blom J."/>
            <person name="Goesmann A."/>
            <person name="Frey J.E."/>
            <person name="Plummer K.M."/>
            <person name="Beer S.V."/>
            <person name="Luck J."/>
            <person name="Duffy B."/>
            <person name="Rodoni B."/>
        </authorList>
    </citation>
    <scope>NUCLEOTIDE SEQUENCE [LARGE SCALE GENOMIC DNA]</scope>
    <source>
        <strain evidence="2">CFBP 1232</strain>
    </source>
</reference>
<reference evidence="1 2" key="1">
    <citation type="submission" date="2012-11" db="EMBL/GenBank/DDBJ databases">
        <authorList>
            <person name="Linke B."/>
        </authorList>
    </citation>
    <scope>NUCLEOTIDE SEQUENCE [LARGE SCALE GENOMIC DNA]</scope>
    <source>
        <strain evidence="2">CFBP 1232</strain>
    </source>
</reference>
<dbReference type="Proteomes" id="UP000013111">
    <property type="component" value="Unassembled WGS sequence"/>
</dbReference>
<dbReference type="GeneID" id="97607373"/>
<dbReference type="AlphaFoldDB" id="A0A831A1D1"/>
<gene>
    <name evidence="1" type="ORF">BN437_3357</name>
</gene>
<dbReference type="EMBL" id="CAPB01000039">
    <property type="protein sequence ID" value="CCO95258.1"/>
    <property type="molecule type" value="Genomic_DNA"/>
</dbReference>
<organism evidence="1 2">
    <name type="scientific">Erwinia amylovora NBRC 12687 = CFBP 1232</name>
    <dbReference type="NCBI Taxonomy" id="1219359"/>
    <lineage>
        <taxon>Bacteria</taxon>
        <taxon>Pseudomonadati</taxon>
        <taxon>Pseudomonadota</taxon>
        <taxon>Gammaproteobacteria</taxon>
        <taxon>Enterobacterales</taxon>
        <taxon>Erwiniaceae</taxon>
        <taxon>Erwinia</taxon>
    </lineage>
</organism>
<name>A0A831A1D1_ERWAM</name>
<protein>
    <submittedName>
        <fullName evidence="1">Uncharacterized protein</fullName>
    </submittedName>
</protein>
<evidence type="ECO:0000313" key="1">
    <source>
        <dbReference type="EMBL" id="CCO95258.1"/>
    </source>
</evidence>
<evidence type="ECO:0000313" key="2">
    <source>
        <dbReference type="Proteomes" id="UP000013111"/>
    </source>
</evidence>
<sequence>MRSGREFLHAKLTTDYYGGYMSFIETVKYVRQLSVIDEFGGRGDAGEISEFYIIFRATDGNGTDLSVSKNDVEEAVLNNYIVISNYIGDAQYSLGLLERNPNNDHFIVSKIDYKFNSNVITLSVRDFKGYASISVKFKNANKVFASTCYLSGNPSCFFLSRKP</sequence>
<accession>A0A831A1D1</accession>